<dbReference type="InterPro" id="IPR036396">
    <property type="entry name" value="Cyt_P450_sf"/>
</dbReference>
<evidence type="ECO:0000256" key="2">
    <source>
        <dbReference type="ARBA" id="ARBA00010617"/>
    </source>
</evidence>
<dbReference type="SUPFAM" id="SSF48264">
    <property type="entry name" value="Cytochrome P450"/>
    <property type="match status" value="1"/>
</dbReference>
<dbReference type="Pfam" id="PF00067">
    <property type="entry name" value="p450"/>
    <property type="match status" value="1"/>
</dbReference>
<dbReference type="AlphaFoldDB" id="A0A2J6RB75"/>
<evidence type="ECO:0000313" key="8">
    <source>
        <dbReference type="Proteomes" id="UP000235786"/>
    </source>
</evidence>
<name>A0A2J6RB75_HYAVF</name>
<dbReference type="Proteomes" id="UP000235786">
    <property type="component" value="Unassembled WGS sequence"/>
</dbReference>
<keyword evidence="6" id="KW-1133">Transmembrane helix</keyword>
<keyword evidence="4 5" id="KW-0408">Iron</keyword>
<dbReference type="STRING" id="1149755.A0A2J6RB75"/>
<dbReference type="GO" id="GO:0020037">
    <property type="term" value="F:heme binding"/>
    <property type="evidence" value="ECO:0007669"/>
    <property type="project" value="InterPro"/>
</dbReference>
<evidence type="ECO:0000256" key="5">
    <source>
        <dbReference type="PIRSR" id="PIRSR602403-1"/>
    </source>
</evidence>
<dbReference type="PANTHER" id="PTHR47582:SF1">
    <property type="entry name" value="P450, PUTATIVE (EUROFUNG)-RELATED"/>
    <property type="match status" value="1"/>
</dbReference>
<accession>A0A2J6RB75</accession>
<keyword evidence="6" id="KW-0472">Membrane</keyword>
<dbReference type="InterPro" id="IPR001128">
    <property type="entry name" value="Cyt_P450"/>
</dbReference>
<dbReference type="EMBL" id="KZ613951">
    <property type="protein sequence ID" value="PMD35770.1"/>
    <property type="molecule type" value="Genomic_DNA"/>
</dbReference>
<comment type="cofactor">
    <cofactor evidence="1 5">
        <name>heme</name>
        <dbReference type="ChEBI" id="CHEBI:30413"/>
    </cofactor>
</comment>
<dbReference type="PANTHER" id="PTHR47582">
    <property type="entry name" value="P450, PUTATIVE (EUROFUNG)-RELATED"/>
    <property type="match status" value="1"/>
</dbReference>
<proteinExistence type="inferred from homology"/>
<dbReference type="PRINTS" id="PR00465">
    <property type="entry name" value="EP450IV"/>
</dbReference>
<keyword evidence="3 5" id="KW-0479">Metal-binding</keyword>
<evidence type="ECO:0000256" key="6">
    <source>
        <dbReference type="SAM" id="Phobius"/>
    </source>
</evidence>
<reference evidence="7 8" key="1">
    <citation type="submission" date="2016-04" db="EMBL/GenBank/DDBJ databases">
        <title>A degradative enzymes factory behind the ericoid mycorrhizal symbiosis.</title>
        <authorList>
            <consortium name="DOE Joint Genome Institute"/>
            <person name="Martino E."/>
            <person name="Morin E."/>
            <person name="Grelet G."/>
            <person name="Kuo A."/>
            <person name="Kohler A."/>
            <person name="Daghino S."/>
            <person name="Barry K."/>
            <person name="Choi C."/>
            <person name="Cichocki N."/>
            <person name="Clum A."/>
            <person name="Copeland A."/>
            <person name="Hainaut M."/>
            <person name="Haridas S."/>
            <person name="Labutti K."/>
            <person name="Lindquist E."/>
            <person name="Lipzen A."/>
            <person name="Khouja H.-R."/>
            <person name="Murat C."/>
            <person name="Ohm R."/>
            <person name="Olson A."/>
            <person name="Spatafora J."/>
            <person name="Veneault-Fourrey C."/>
            <person name="Henrissat B."/>
            <person name="Grigoriev I."/>
            <person name="Martin F."/>
            <person name="Perotto S."/>
        </authorList>
    </citation>
    <scope>NUCLEOTIDE SEQUENCE [LARGE SCALE GENOMIC DNA]</scope>
    <source>
        <strain evidence="7 8">F</strain>
    </source>
</reference>
<dbReference type="InterPro" id="IPR053007">
    <property type="entry name" value="CYP450_monoxygenase_sec-met"/>
</dbReference>
<dbReference type="InterPro" id="IPR002403">
    <property type="entry name" value="Cyt_P450_E_grp-IV"/>
</dbReference>
<dbReference type="CDD" id="cd11040">
    <property type="entry name" value="CYP7_CYP8-like"/>
    <property type="match status" value="1"/>
</dbReference>
<dbReference type="GO" id="GO:0004497">
    <property type="term" value="F:monooxygenase activity"/>
    <property type="evidence" value="ECO:0007669"/>
    <property type="project" value="InterPro"/>
</dbReference>
<comment type="similarity">
    <text evidence="2">Belongs to the cytochrome P450 family.</text>
</comment>
<evidence type="ECO:0000256" key="3">
    <source>
        <dbReference type="ARBA" id="ARBA00022723"/>
    </source>
</evidence>
<keyword evidence="8" id="KW-1185">Reference proteome</keyword>
<feature type="transmembrane region" description="Helical" evidence="6">
    <location>
        <begin position="17"/>
        <end position="38"/>
    </location>
</feature>
<evidence type="ECO:0000313" key="7">
    <source>
        <dbReference type="EMBL" id="PMD35770.1"/>
    </source>
</evidence>
<organism evidence="7 8">
    <name type="scientific">Hyaloscypha variabilis (strain UAMH 11265 / GT02V1 / F)</name>
    <name type="common">Meliniomyces variabilis</name>
    <dbReference type="NCBI Taxonomy" id="1149755"/>
    <lineage>
        <taxon>Eukaryota</taxon>
        <taxon>Fungi</taxon>
        <taxon>Dikarya</taxon>
        <taxon>Ascomycota</taxon>
        <taxon>Pezizomycotina</taxon>
        <taxon>Leotiomycetes</taxon>
        <taxon>Helotiales</taxon>
        <taxon>Hyaloscyphaceae</taxon>
        <taxon>Hyaloscypha</taxon>
        <taxon>Hyaloscypha variabilis</taxon>
    </lineage>
</organism>
<protein>
    <submittedName>
        <fullName evidence="7">Cytochrome P450</fullName>
    </submittedName>
</protein>
<keyword evidence="5" id="KW-0349">Heme</keyword>
<keyword evidence="6" id="KW-0812">Transmembrane</keyword>
<evidence type="ECO:0000256" key="1">
    <source>
        <dbReference type="ARBA" id="ARBA00001971"/>
    </source>
</evidence>
<dbReference type="GO" id="GO:0016705">
    <property type="term" value="F:oxidoreductase activity, acting on paired donors, with incorporation or reduction of molecular oxygen"/>
    <property type="evidence" value="ECO:0007669"/>
    <property type="project" value="InterPro"/>
</dbReference>
<sequence>MASTVMDLVRDVEVPPWVLFSVVAGLVFIGWQFLFNGLDPREPPEVRSRIPFVGHLLGMLWYKAEYVTVLSRKVNLPIYTMRVLGTRMYILRSPELIQKTFANPKAFTFDTFAATAVRRLLNISEPDMKVLLQEPGPENRPSYSHDIHDLTHSTLTPSAALSQLNDAFQTRLAKSFNEIDTDGTTVNLHQWSRDVVTHAACAAILGPDNPYEDDPSLISALWDFETDLVLLILRIFPTITAPKGYQARARLTSAYLSYQHRELWKHGSALLQGRREIGKKHGFNDTQIAEWDLLFTIAAVTNAIPISFWMVSYILADPSLLSEVREELQAIVQMEELKGEKVLKLDPRMIRERCPLLISIWEELLRFTSQPTLGRYVTTDTVLNNEYLVKAGSVVQIPTQITQGSSSIWGPSASDFNPRRFLRKEENKKLGKEEREQERLQRRAYTPFGGGKNLCPGRHAAANETLSFVAMVVVAFTVEREDGGVFGVIWEATRAAGASVPKAEGDVRVVVRRREELRGVRLEFAGEER</sequence>
<dbReference type="OrthoDB" id="1470350at2759"/>
<dbReference type="Gene3D" id="1.10.630.10">
    <property type="entry name" value="Cytochrome P450"/>
    <property type="match status" value="1"/>
</dbReference>
<gene>
    <name evidence="7" type="ORF">L207DRAFT_465216</name>
</gene>
<dbReference type="GO" id="GO:0005506">
    <property type="term" value="F:iron ion binding"/>
    <property type="evidence" value="ECO:0007669"/>
    <property type="project" value="InterPro"/>
</dbReference>
<feature type="binding site" description="axial binding residue" evidence="5">
    <location>
        <position position="455"/>
    </location>
    <ligand>
        <name>heme</name>
        <dbReference type="ChEBI" id="CHEBI:30413"/>
    </ligand>
    <ligandPart>
        <name>Fe</name>
        <dbReference type="ChEBI" id="CHEBI:18248"/>
    </ligandPart>
</feature>
<evidence type="ECO:0000256" key="4">
    <source>
        <dbReference type="ARBA" id="ARBA00023004"/>
    </source>
</evidence>